<dbReference type="InterPro" id="IPR000438">
    <property type="entry name" value="Acetyl_CoA_COase_Trfase_b_su"/>
</dbReference>
<comment type="subcellular location">
    <subcellularLocation>
        <location evidence="5">Cytoplasm</location>
    </subcellularLocation>
</comment>
<dbReference type="RefSeq" id="WP_025086781.1">
    <property type="nucleotide sequence ID" value="NZ_AZFT01000053.1"/>
</dbReference>
<dbReference type="InterPro" id="IPR011762">
    <property type="entry name" value="COA_CT_N"/>
</dbReference>
<dbReference type="PANTHER" id="PTHR42995">
    <property type="entry name" value="ACETYL-COENZYME A CARBOXYLASE CARBOXYL TRANSFERASE SUBUNIT BETA, CHLOROPLASTIC"/>
    <property type="match status" value="1"/>
</dbReference>
<dbReference type="NCBIfam" id="TIGR00515">
    <property type="entry name" value="accD"/>
    <property type="match status" value="1"/>
</dbReference>
<dbReference type="Proteomes" id="UP000051324">
    <property type="component" value="Unassembled WGS sequence"/>
</dbReference>
<evidence type="ECO:0000256" key="1">
    <source>
        <dbReference type="ARBA" id="ARBA00022516"/>
    </source>
</evidence>
<dbReference type="EMBL" id="AZFT01000053">
    <property type="protein sequence ID" value="KRL84250.1"/>
    <property type="molecule type" value="Genomic_DNA"/>
</dbReference>
<dbReference type="PRINTS" id="PR01070">
    <property type="entry name" value="ACCCTRFRASEB"/>
</dbReference>
<evidence type="ECO:0000256" key="2">
    <source>
        <dbReference type="ARBA" id="ARBA00022679"/>
    </source>
</evidence>
<gene>
    <name evidence="5" type="primary">accD</name>
    <name evidence="7" type="ORF">FC32_GL001534</name>
</gene>
<comment type="catalytic activity">
    <reaction evidence="5">
        <text>N(6)-carboxybiotinyl-L-lysyl-[protein] + acetyl-CoA = N(6)-biotinyl-L-lysyl-[protein] + malonyl-CoA</text>
        <dbReference type="Rhea" id="RHEA:54728"/>
        <dbReference type="Rhea" id="RHEA-COMP:10505"/>
        <dbReference type="Rhea" id="RHEA-COMP:10506"/>
        <dbReference type="ChEBI" id="CHEBI:57288"/>
        <dbReference type="ChEBI" id="CHEBI:57384"/>
        <dbReference type="ChEBI" id="CHEBI:83144"/>
        <dbReference type="ChEBI" id="CHEBI:83145"/>
        <dbReference type="EC" id="2.1.3.15"/>
    </reaction>
</comment>
<dbReference type="SUPFAM" id="SSF52096">
    <property type="entry name" value="ClpP/crotonase"/>
    <property type="match status" value="1"/>
</dbReference>
<proteinExistence type="inferred from homology"/>
<keyword evidence="2 5" id="KW-0808">Transferase</keyword>
<comment type="caution">
    <text evidence="7">The sequence shown here is derived from an EMBL/GenBank/DDBJ whole genome shotgun (WGS) entry which is preliminary data.</text>
</comment>
<comment type="function">
    <text evidence="5">Component of the acetyl coenzyme A carboxylase (ACC) complex. Biotin carboxylase (BC) catalyzes the carboxylation of biotin on its carrier protein (BCCP) and then the CO(2) group is transferred by the transcarboxylase to acetyl-CoA to form malonyl-CoA.</text>
</comment>
<dbReference type="GO" id="GO:0008270">
    <property type="term" value="F:zinc ion binding"/>
    <property type="evidence" value="ECO:0007669"/>
    <property type="project" value="UniProtKB-UniRule"/>
</dbReference>
<evidence type="ECO:0000313" key="8">
    <source>
        <dbReference type="Proteomes" id="UP000051324"/>
    </source>
</evidence>
<feature type="domain" description="CoA carboxyltransferase N-terminal" evidence="6">
    <location>
        <begin position="29"/>
        <end position="287"/>
    </location>
</feature>
<dbReference type="GO" id="GO:0003989">
    <property type="term" value="F:acetyl-CoA carboxylase activity"/>
    <property type="evidence" value="ECO:0007669"/>
    <property type="project" value="InterPro"/>
</dbReference>
<dbReference type="HAMAP" id="MF_01395">
    <property type="entry name" value="AcetylCoA_CT_beta"/>
    <property type="match status" value="1"/>
</dbReference>
<comment type="similarity">
    <text evidence="5">Belongs to the AccD/PCCB family.</text>
</comment>
<protein>
    <recommendedName>
        <fullName evidence="5">Acetyl-coenzyme A carboxylase carboxyl transferase subunit beta</fullName>
        <shortName evidence="5">ACCase subunit beta</shortName>
        <shortName evidence="5">Acetyl-CoA carboxylase carboxyltransferase subunit beta</shortName>
        <ecNumber evidence="5">2.1.3.15</ecNumber>
    </recommendedName>
</protein>
<evidence type="ECO:0000313" key="7">
    <source>
        <dbReference type="EMBL" id="KRL84250.1"/>
    </source>
</evidence>
<keyword evidence="5" id="KW-0963">Cytoplasm</keyword>
<dbReference type="Gene3D" id="3.90.226.10">
    <property type="entry name" value="2-enoyl-CoA Hydratase, Chain A, domain 1"/>
    <property type="match status" value="1"/>
</dbReference>
<keyword evidence="4 5" id="KW-0443">Lipid metabolism</keyword>
<dbReference type="UniPathway" id="UPA00655">
    <property type="reaction ID" value="UER00711"/>
</dbReference>
<feature type="binding site" evidence="5">
    <location>
        <position position="36"/>
    </location>
    <ligand>
        <name>Zn(2+)</name>
        <dbReference type="ChEBI" id="CHEBI:29105"/>
    </ligand>
</feature>
<comment type="caution">
    <text evidence="5">Lacks conserved residue(s) required for the propagation of feature annotation.</text>
</comment>
<keyword evidence="5" id="KW-0479">Metal-binding</keyword>
<dbReference type="Pfam" id="PF01039">
    <property type="entry name" value="Carboxyl_trans"/>
    <property type="match status" value="1"/>
</dbReference>
<dbReference type="GO" id="GO:2001295">
    <property type="term" value="P:malonyl-CoA biosynthetic process"/>
    <property type="evidence" value="ECO:0007669"/>
    <property type="project" value="UniProtKB-UniRule"/>
</dbReference>
<dbReference type="InterPro" id="IPR034733">
    <property type="entry name" value="AcCoA_carboxyl_beta"/>
</dbReference>
<feature type="binding site" evidence="5">
    <location>
        <position position="33"/>
    </location>
    <ligand>
        <name>Zn(2+)</name>
        <dbReference type="ChEBI" id="CHEBI:29105"/>
    </ligand>
</feature>
<dbReference type="PANTHER" id="PTHR42995:SF5">
    <property type="entry name" value="ACETYL-COENZYME A CARBOXYLASE CARBOXYL TRANSFERASE SUBUNIT BETA, CHLOROPLASTIC"/>
    <property type="match status" value="1"/>
</dbReference>
<keyword evidence="1 5" id="KW-0444">Lipid biosynthesis</keyword>
<accession>A0A0R1TYS2</accession>
<dbReference type="GO" id="GO:0006633">
    <property type="term" value="P:fatty acid biosynthetic process"/>
    <property type="evidence" value="ECO:0007669"/>
    <property type="project" value="UniProtKB-KW"/>
</dbReference>
<comment type="pathway">
    <text evidence="5">Lipid metabolism; malonyl-CoA biosynthesis; malonyl-CoA from acetyl-CoA: step 1/1.</text>
</comment>
<evidence type="ECO:0000259" key="6">
    <source>
        <dbReference type="PROSITE" id="PS50980"/>
    </source>
</evidence>
<keyword evidence="8" id="KW-1185">Reference proteome</keyword>
<dbReference type="InterPro" id="IPR029045">
    <property type="entry name" value="ClpP/crotonase-like_dom_sf"/>
</dbReference>
<keyword evidence="3 5" id="KW-0863">Zinc-finger</keyword>
<dbReference type="OrthoDB" id="9772975at2"/>
<keyword evidence="5" id="KW-0275">Fatty acid biosynthesis</keyword>
<dbReference type="GO" id="GO:0005524">
    <property type="term" value="F:ATP binding"/>
    <property type="evidence" value="ECO:0007669"/>
    <property type="project" value="UniProtKB-KW"/>
</dbReference>
<dbReference type="AlphaFoldDB" id="A0A0R1TYS2"/>
<dbReference type="GO" id="GO:0009317">
    <property type="term" value="C:acetyl-CoA carboxylase complex"/>
    <property type="evidence" value="ECO:0007669"/>
    <property type="project" value="InterPro"/>
</dbReference>
<feature type="binding site" evidence="5">
    <location>
        <position position="51"/>
    </location>
    <ligand>
        <name>Zn(2+)</name>
        <dbReference type="ChEBI" id="CHEBI:29105"/>
    </ligand>
</feature>
<dbReference type="EC" id="2.1.3.15" evidence="5"/>
<organism evidence="7 8">
    <name type="scientific">Ligilactobacillus apodemi DSM 16634 = JCM 16172</name>
    <dbReference type="NCBI Taxonomy" id="1423724"/>
    <lineage>
        <taxon>Bacteria</taxon>
        <taxon>Bacillati</taxon>
        <taxon>Bacillota</taxon>
        <taxon>Bacilli</taxon>
        <taxon>Lactobacillales</taxon>
        <taxon>Lactobacillaceae</taxon>
        <taxon>Ligilactobacillus</taxon>
    </lineage>
</organism>
<evidence type="ECO:0000256" key="3">
    <source>
        <dbReference type="ARBA" id="ARBA00022771"/>
    </source>
</evidence>
<keyword evidence="5" id="KW-0276">Fatty acid metabolism</keyword>
<keyword evidence="5" id="KW-0862">Zinc</keyword>
<feature type="binding site" evidence="5">
    <location>
        <position position="54"/>
    </location>
    <ligand>
        <name>Zn(2+)</name>
        <dbReference type="ChEBI" id="CHEBI:29105"/>
    </ligand>
</feature>
<dbReference type="eggNOG" id="COG0777">
    <property type="taxonomic scope" value="Bacteria"/>
</dbReference>
<comment type="subunit">
    <text evidence="5">Acetyl-CoA carboxylase is a heterohexamer composed of biotin carboxyl carrier protein (AccB), biotin carboxylase (AccC) and two subunits each of ACCase subunit alpha (AccA) and ACCase subunit beta (AccD).</text>
</comment>
<keyword evidence="5" id="KW-0547">Nucleotide-binding</keyword>
<comment type="cofactor">
    <cofactor evidence="5">
        <name>Zn(2+)</name>
        <dbReference type="ChEBI" id="CHEBI:29105"/>
    </cofactor>
    <text evidence="5">Binds 1 zinc ion per subunit.</text>
</comment>
<evidence type="ECO:0000256" key="4">
    <source>
        <dbReference type="ARBA" id="ARBA00023098"/>
    </source>
</evidence>
<dbReference type="GO" id="GO:0016743">
    <property type="term" value="F:carboxyl- or carbamoyltransferase activity"/>
    <property type="evidence" value="ECO:0007669"/>
    <property type="project" value="UniProtKB-UniRule"/>
</dbReference>
<dbReference type="PATRIC" id="fig|1423724.4.peg.1601"/>
<evidence type="ECO:0000256" key="5">
    <source>
        <dbReference type="HAMAP-Rule" id="MF_01395"/>
    </source>
</evidence>
<reference evidence="7 8" key="1">
    <citation type="journal article" date="2015" name="Genome Announc.">
        <title>Expanding the biotechnology potential of lactobacilli through comparative genomics of 213 strains and associated genera.</title>
        <authorList>
            <person name="Sun Z."/>
            <person name="Harris H.M."/>
            <person name="McCann A."/>
            <person name="Guo C."/>
            <person name="Argimon S."/>
            <person name="Zhang W."/>
            <person name="Yang X."/>
            <person name="Jeffery I.B."/>
            <person name="Cooney J.C."/>
            <person name="Kagawa T.F."/>
            <person name="Liu W."/>
            <person name="Song Y."/>
            <person name="Salvetti E."/>
            <person name="Wrobel A."/>
            <person name="Rasinkangas P."/>
            <person name="Parkhill J."/>
            <person name="Rea M.C."/>
            <person name="O'Sullivan O."/>
            <person name="Ritari J."/>
            <person name="Douillard F.P."/>
            <person name="Paul Ross R."/>
            <person name="Yang R."/>
            <person name="Briner A.E."/>
            <person name="Felis G.E."/>
            <person name="de Vos W.M."/>
            <person name="Barrangou R."/>
            <person name="Klaenhammer T.R."/>
            <person name="Caufield P.W."/>
            <person name="Cui Y."/>
            <person name="Zhang H."/>
            <person name="O'Toole P.W."/>
        </authorList>
    </citation>
    <scope>NUCLEOTIDE SEQUENCE [LARGE SCALE GENOMIC DNA]</scope>
    <source>
        <strain evidence="7 8">DSM 16634</strain>
    </source>
</reference>
<dbReference type="PROSITE" id="PS50980">
    <property type="entry name" value="COA_CT_NTER"/>
    <property type="match status" value="1"/>
</dbReference>
<sequence>MKLFEEANTLQNKQVKANKAAEQKVPAGLWIACPKCGYEIFHEDVGLFHECPQCFYGFRIKARERLTWLVDSFEELDSQLDTDDPLNFPGYQTKLTAAKQKTELNDSILTGIATISGQKCALAIMDPYFIMGSLGKITGEKLTRLFEKATKLSLPVIVFTASGGARMQEGINSLMQMVKVSNAVAAHSAKGLLYISVLTDPTTGGVTASFAMQGDLILAEPHAMIGFAGKRVIEQTIHQKIPDDLQSAETVLKNGFVDAIVKRHEQKKYLARLLKFHQGGGKTDVTE</sequence>
<keyword evidence="5" id="KW-0067">ATP-binding</keyword>
<name>A0A0R1TYS2_9LACO</name>
<dbReference type="STRING" id="1423724.FC32_GL001534"/>